<proteinExistence type="predicted"/>
<accession>A0AAW8YLA3</accession>
<dbReference type="PANTHER" id="PTHR36180">
    <property type="entry name" value="DNA-BINDING PROTEIN-RELATED-RELATED"/>
    <property type="match status" value="1"/>
</dbReference>
<dbReference type="InterPro" id="IPR005039">
    <property type="entry name" value="Ant_C"/>
</dbReference>
<protein>
    <submittedName>
        <fullName evidence="2">Phage antirepressor</fullName>
    </submittedName>
</protein>
<dbReference type="EMBL" id="JAWJAX010000003">
    <property type="protein sequence ID" value="MDV2911060.1"/>
    <property type="molecule type" value="Genomic_DNA"/>
</dbReference>
<comment type="caution">
    <text evidence="2">The sequence shown here is derived from an EMBL/GenBank/DDBJ whole genome shotgun (WGS) entry which is preliminary data.</text>
</comment>
<dbReference type="Proteomes" id="UP001280415">
    <property type="component" value="Unassembled WGS sequence"/>
</dbReference>
<dbReference type="GO" id="GO:0003677">
    <property type="term" value="F:DNA binding"/>
    <property type="evidence" value="ECO:0007669"/>
    <property type="project" value="InterPro"/>
</dbReference>
<evidence type="ECO:0000313" key="3">
    <source>
        <dbReference type="Proteomes" id="UP001280415"/>
    </source>
</evidence>
<dbReference type="RefSeq" id="WP_317052074.1">
    <property type="nucleotide sequence ID" value="NZ_CP140878.1"/>
</dbReference>
<dbReference type="Pfam" id="PF02498">
    <property type="entry name" value="Bro-N"/>
    <property type="match status" value="1"/>
</dbReference>
<dbReference type="PROSITE" id="PS51750">
    <property type="entry name" value="BRO_N"/>
    <property type="match status" value="1"/>
</dbReference>
<name>A0AAW8YLA3_PEDAC</name>
<feature type="domain" description="Bro-N" evidence="1">
    <location>
        <begin position="1"/>
        <end position="111"/>
    </location>
</feature>
<dbReference type="PANTHER" id="PTHR36180:SF2">
    <property type="entry name" value="BRO FAMILY PROTEIN"/>
    <property type="match status" value="1"/>
</dbReference>
<reference evidence="2" key="2">
    <citation type="submission" date="2023-10" db="EMBL/GenBank/DDBJ databases">
        <authorList>
            <person name="Khurajog B."/>
        </authorList>
    </citation>
    <scope>NUCLEOTIDE SEQUENCE</scope>
    <source>
        <strain evidence="2">BF14</strain>
    </source>
</reference>
<evidence type="ECO:0000313" key="2">
    <source>
        <dbReference type="EMBL" id="MDV2911060.1"/>
    </source>
</evidence>
<dbReference type="Pfam" id="PF03374">
    <property type="entry name" value="ANT"/>
    <property type="match status" value="1"/>
</dbReference>
<gene>
    <name evidence="2" type="ORF">R0H03_04160</name>
</gene>
<dbReference type="SMART" id="SM01040">
    <property type="entry name" value="Bro-N"/>
    <property type="match status" value="1"/>
</dbReference>
<evidence type="ECO:0000259" key="1">
    <source>
        <dbReference type="PROSITE" id="PS51750"/>
    </source>
</evidence>
<sequence>MNELQNFSFEGNQIRTVLIDDKPYFVGKDIAGVLGYGNTNKAIRDHVDFEDKMGVQNGTPSVKDSLGRIQKPIWINESGMYSLILASKLPSSKKFKHWVTSEVLPNIRKHGAYLTDKKAYDITHNKDALADLLLQAGDQLKQKDLVIQEMKPKALFADSVAASHSTILIGELAKVLRGNGVDIGANRLFQWLRQHGYLINRKGTDWNMPTQRAMDLGLFKIKESSISHADGSISVSKTTKVTGKGQQYFVNKFLKENRLER</sequence>
<dbReference type="AlphaFoldDB" id="A0AAW8YLA3"/>
<organism evidence="2 3">
    <name type="scientific">Pediococcus acidilactici</name>
    <dbReference type="NCBI Taxonomy" id="1254"/>
    <lineage>
        <taxon>Bacteria</taxon>
        <taxon>Bacillati</taxon>
        <taxon>Bacillota</taxon>
        <taxon>Bacilli</taxon>
        <taxon>Lactobacillales</taxon>
        <taxon>Lactobacillaceae</taxon>
        <taxon>Pediococcus</taxon>
        <taxon>Pediococcus acidilactici group</taxon>
    </lineage>
</organism>
<reference evidence="2" key="1">
    <citation type="journal article" date="2023" name="PeerJ">
        <title>Selection and evaluation of lactic acid bacteria from chicken feces in Thailand as potential probiotics.</title>
        <authorList>
            <person name="Khurajog B."/>
            <person name="Disastra Y."/>
            <person name="Lawwyne L.D."/>
            <person name="Sirichokchatchawan W."/>
            <person name="Niyomtham W."/>
            <person name="Yindee J."/>
            <person name="Hampson D.J."/>
            <person name="Prapasarakul N."/>
        </authorList>
    </citation>
    <scope>NUCLEOTIDE SEQUENCE</scope>
    <source>
        <strain evidence="2">BF14</strain>
    </source>
</reference>
<dbReference type="InterPro" id="IPR003497">
    <property type="entry name" value="BRO_N_domain"/>
</dbReference>